<sequence>MLAGKRTECANASKCVQVAVLVTILRFFIRRCCGLPHMTTSTKAPALATQPQITSHLGRAVNIGDSHFAGLSKWTRNRNARRIPG</sequence>
<organism evidence="1 2">
    <name type="scientific">Mycena rosella</name>
    <name type="common">Pink bonnet</name>
    <name type="synonym">Agaricus rosellus</name>
    <dbReference type="NCBI Taxonomy" id="1033263"/>
    <lineage>
        <taxon>Eukaryota</taxon>
        <taxon>Fungi</taxon>
        <taxon>Dikarya</taxon>
        <taxon>Basidiomycota</taxon>
        <taxon>Agaricomycotina</taxon>
        <taxon>Agaricomycetes</taxon>
        <taxon>Agaricomycetidae</taxon>
        <taxon>Agaricales</taxon>
        <taxon>Marasmiineae</taxon>
        <taxon>Mycenaceae</taxon>
        <taxon>Mycena</taxon>
    </lineage>
</organism>
<evidence type="ECO:0000313" key="1">
    <source>
        <dbReference type="EMBL" id="KAJ7683098.1"/>
    </source>
</evidence>
<reference evidence="1" key="1">
    <citation type="submission" date="2023-03" db="EMBL/GenBank/DDBJ databases">
        <title>Massive genome expansion in bonnet fungi (Mycena s.s.) driven by repeated elements and novel gene families across ecological guilds.</title>
        <authorList>
            <consortium name="Lawrence Berkeley National Laboratory"/>
            <person name="Harder C.B."/>
            <person name="Miyauchi S."/>
            <person name="Viragh M."/>
            <person name="Kuo A."/>
            <person name="Thoen E."/>
            <person name="Andreopoulos B."/>
            <person name="Lu D."/>
            <person name="Skrede I."/>
            <person name="Drula E."/>
            <person name="Henrissat B."/>
            <person name="Morin E."/>
            <person name="Kohler A."/>
            <person name="Barry K."/>
            <person name="LaButti K."/>
            <person name="Morin E."/>
            <person name="Salamov A."/>
            <person name="Lipzen A."/>
            <person name="Mereny Z."/>
            <person name="Hegedus B."/>
            <person name="Baldrian P."/>
            <person name="Stursova M."/>
            <person name="Weitz H."/>
            <person name="Taylor A."/>
            <person name="Grigoriev I.V."/>
            <person name="Nagy L.G."/>
            <person name="Martin F."/>
            <person name="Kauserud H."/>
        </authorList>
    </citation>
    <scope>NUCLEOTIDE SEQUENCE</scope>
    <source>
        <strain evidence="1">CBHHK067</strain>
    </source>
</reference>
<dbReference type="EMBL" id="JARKIE010000111">
    <property type="protein sequence ID" value="KAJ7683098.1"/>
    <property type="molecule type" value="Genomic_DNA"/>
</dbReference>
<dbReference type="AlphaFoldDB" id="A0AAD7GCT6"/>
<gene>
    <name evidence="1" type="ORF">B0H17DRAFT_43973</name>
</gene>
<dbReference type="Proteomes" id="UP001221757">
    <property type="component" value="Unassembled WGS sequence"/>
</dbReference>
<keyword evidence="2" id="KW-1185">Reference proteome</keyword>
<name>A0AAD7GCT6_MYCRO</name>
<evidence type="ECO:0000313" key="2">
    <source>
        <dbReference type="Proteomes" id="UP001221757"/>
    </source>
</evidence>
<comment type="caution">
    <text evidence="1">The sequence shown here is derived from an EMBL/GenBank/DDBJ whole genome shotgun (WGS) entry which is preliminary data.</text>
</comment>
<accession>A0AAD7GCT6</accession>
<protein>
    <submittedName>
        <fullName evidence="1">Uncharacterized protein</fullName>
    </submittedName>
</protein>
<proteinExistence type="predicted"/>